<proteinExistence type="predicted"/>
<keyword evidence="2" id="KW-1185">Reference proteome</keyword>
<dbReference type="EMBL" id="SWJQ01000822">
    <property type="protein sequence ID" value="TRZ10650.1"/>
    <property type="molecule type" value="Genomic_DNA"/>
</dbReference>
<protein>
    <submittedName>
        <fullName evidence="1">Uncharacterized protein</fullName>
    </submittedName>
</protein>
<dbReference type="Proteomes" id="UP000796761">
    <property type="component" value="Unassembled WGS sequence"/>
</dbReference>
<evidence type="ECO:0000313" key="1">
    <source>
        <dbReference type="EMBL" id="TRZ10650.1"/>
    </source>
</evidence>
<sequence length="117" mass="13040">QGAMTAPAMQASCHEADKEFNPPMVSKNFIHFHLFSLSEQWTTPKSEVLTQIKASLWPRALILPEKNSSALLETDYFHSIRSHKKLVLQKANNSINSIPAVKKTSVCQSTEHIPAAL</sequence>
<feature type="non-terminal residue" evidence="1">
    <location>
        <position position="1"/>
    </location>
</feature>
<feature type="non-terminal residue" evidence="1">
    <location>
        <position position="117"/>
    </location>
</feature>
<comment type="caution">
    <text evidence="1">The sequence shown here is derived from an EMBL/GenBank/DDBJ whole genome shotgun (WGS) entry which is preliminary data.</text>
</comment>
<organism evidence="1 2">
    <name type="scientific">Zosterops borbonicus</name>
    <dbReference type="NCBI Taxonomy" id="364589"/>
    <lineage>
        <taxon>Eukaryota</taxon>
        <taxon>Metazoa</taxon>
        <taxon>Chordata</taxon>
        <taxon>Craniata</taxon>
        <taxon>Vertebrata</taxon>
        <taxon>Euteleostomi</taxon>
        <taxon>Archelosauria</taxon>
        <taxon>Archosauria</taxon>
        <taxon>Dinosauria</taxon>
        <taxon>Saurischia</taxon>
        <taxon>Theropoda</taxon>
        <taxon>Coelurosauria</taxon>
        <taxon>Aves</taxon>
        <taxon>Neognathae</taxon>
        <taxon>Neoaves</taxon>
        <taxon>Telluraves</taxon>
        <taxon>Australaves</taxon>
        <taxon>Passeriformes</taxon>
        <taxon>Sylvioidea</taxon>
        <taxon>Zosteropidae</taxon>
        <taxon>Zosterops</taxon>
    </lineage>
</organism>
<accession>A0A8K1G2K6</accession>
<dbReference type="AlphaFoldDB" id="A0A8K1G2K6"/>
<evidence type="ECO:0000313" key="2">
    <source>
        <dbReference type="Proteomes" id="UP000796761"/>
    </source>
</evidence>
<reference evidence="1" key="1">
    <citation type="submission" date="2019-04" db="EMBL/GenBank/DDBJ databases">
        <title>Genome assembly of Zosterops borbonicus 15179.</title>
        <authorList>
            <person name="Leroy T."/>
            <person name="Anselmetti Y."/>
            <person name="Tilak M.-K."/>
            <person name="Nabholz B."/>
        </authorList>
    </citation>
    <scope>NUCLEOTIDE SEQUENCE</scope>
    <source>
        <strain evidence="1">HGM_15179</strain>
        <tissue evidence="1">Muscle</tissue>
    </source>
</reference>
<gene>
    <name evidence="1" type="ORF">HGM15179_016454</name>
</gene>
<name>A0A8K1G2K6_9PASS</name>